<accession>A0AAE1DQN7</accession>
<dbReference type="AlphaFoldDB" id="A0AAE1DQN7"/>
<evidence type="ECO:0000313" key="1">
    <source>
        <dbReference type="EMBL" id="KAK3778725.1"/>
    </source>
</evidence>
<reference evidence="1" key="1">
    <citation type="journal article" date="2023" name="G3 (Bethesda)">
        <title>A reference genome for the long-term kleptoplast-retaining sea slug Elysia crispata morphotype clarki.</title>
        <authorList>
            <person name="Eastman K.E."/>
            <person name="Pendleton A.L."/>
            <person name="Shaikh M.A."/>
            <person name="Suttiyut T."/>
            <person name="Ogas R."/>
            <person name="Tomko P."/>
            <person name="Gavelis G."/>
            <person name="Widhalm J.R."/>
            <person name="Wisecaver J.H."/>
        </authorList>
    </citation>
    <scope>NUCLEOTIDE SEQUENCE</scope>
    <source>
        <strain evidence="1">ECLA1</strain>
    </source>
</reference>
<sequence>MTEIRQIRSFHWLPYPPICACIFDKQHSVSVYGVEVPSKHQTSWPSDRDSTGSIFLVCLHGQALSTPRWAEDKHNKTMRKHA</sequence>
<keyword evidence="2" id="KW-1185">Reference proteome</keyword>
<name>A0AAE1DQN7_9GAST</name>
<gene>
    <name evidence="1" type="ORF">RRG08_012996</name>
</gene>
<evidence type="ECO:0000313" key="2">
    <source>
        <dbReference type="Proteomes" id="UP001283361"/>
    </source>
</evidence>
<dbReference type="Proteomes" id="UP001283361">
    <property type="component" value="Unassembled WGS sequence"/>
</dbReference>
<comment type="caution">
    <text evidence="1">The sequence shown here is derived from an EMBL/GenBank/DDBJ whole genome shotgun (WGS) entry which is preliminary data.</text>
</comment>
<protein>
    <submittedName>
        <fullName evidence="1">Uncharacterized protein</fullName>
    </submittedName>
</protein>
<proteinExistence type="predicted"/>
<organism evidence="1 2">
    <name type="scientific">Elysia crispata</name>
    <name type="common">lettuce slug</name>
    <dbReference type="NCBI Taxonomy" id="231223"/>
    <lineage>
        <taxon>Eukaryota</taxon>
        <taxon>Metazoa</taxon>
        <taxon>Spiralia</taxon>
        <taxon>Lophotrochozoa</taxon>
        <taxon>Mollusca</taxon>
        <taxon>Gastropoda</taxon>
        <taxon>Heterobranchia</taxon>
        <taxon>Euthyneura</taxon>
        <taxon>Panpulmonata</taxon>
        <taxon>Sacoglossa</taxon>
        <taxon>Placobranchoidea</taxon>
        <taxon>Plakobranchidae</taxon>
        <taxon>Elysia</taxon>
    </lineage>
</organism>
<dbReference type="EMBL" id="JAWDGP010002895">
    <property type="protein sequence ID" value="KAK3778725.1"/>
    <property type="molecule type" value="Genomic_DNA"/>
</dbReference>